<keyword evidence="1" id="KW-0479">Metal-binding</keyword>
<reference evidence="5" key="1">
    <citation type="submission" date="2024-07" db="EMBL/GenBank/DDBJ databases">
        <title>Two chromosome-level genome assemblies of Korean endemic species Abeliophyllum distichum and Forsythia ovata (Oleaceae).</title>
        <authorList>
            <person name="Jang H."/>
        </authorList>
    </citation>
    <scope>NUCLEOTIDE SEQUENCE [LARGE SCALE GENOMIC DNA]</scope>
</reference>
<gene>
    <name evidence="4" type="ORF">Fot_07639</name>
</gene>
<organism evidence="4 5">
    <name type="scientific">Forsythia ovata</name>
    <dbReference type="NCBI Taxonomy" id="205694"/>
    <lineage>
        <taxon>Eukaryota</taxon>
        <taxon>Viridiplantae</taxon>
        <taxon>Streptophyta</taxon>
        <taxon>Embryophyta</taxon>
        <taxon>Tracheophyta</taxon>
        <taxon>Spermatophyta</taxon>
        <taxon>Magnoliopsida</taxon>
        <taxon>eudicotyledons</taxon>
        <taxon>Gunneridae</taxon>
        <taxon>Pentapetalae</taxon>
        <taxon>asterids</taxon>
        <taxon>lamiids</taxon>
        <taxon>Lamiales</taxon>
        <taxon>Oleaceae</taxon>
        <taxon>Forsythieae</taxon>
        <taxon>Forsythia</taxon>
    </lineage>
</organism>
<accession>A0ABD1WX50</accession>
<evidence type="ECO:0000313" key="4">
    <source>
        <dbReference type="EMBL" id="KAL2554020.1"/>
    </source>
</evidence>
<evidence type="ECO:0000256" key="3">
    <source>
        <dbReference type="ARBA" id="ARBA00022833"/>
    </source>
</evidence>
<keyword evidence="2" id="KW-0863">Zinc-finger</keyword>
<dbReference type="EMBL" id="JBFOLJ010000002">
    <property type="protein sequence ID" value="KAL2554020.1"/>
    <property type="molecule type" value="Genomic_DNA"/>
</dbReference>
<proteinExistence type="predicted"/>
<dbReference type="PANTHER" id="PTHR42647">
    <property type="entry name" value="SBP (S-RIBONUCLEASE BINDING PROTEIN) FAMILY PROTEIN"/>
    <property type="match status" value="1"/>
</dbReference>
<keyword evidence="3" id="KW-0862">Zinc</keyword>
<dbReference type="Proteomes" id="UP001604277">
    <property type="component" value="Unassembled WGS sequence"/>
</dbReference>
<evidence type="ECO:0000256" key="2">
    <source>
        <dbReference type="ARBA" id="ARBA00022771"/>
    </source>
</evidence>
<evidence type="ECO:0000256" key="1">
    <source>
        <dbReference type="ARBA" id="ARBA00022723"/>
    </source>
</evidence>
<evidence type="ECO:0000313" key="5">
    <source>
        <dbReference type="Proteomes" id="UP001604277"/>
    </source>
</evidence>
<protein>
    <submittedName>
        <fullName evidence="4">BOI-related E3 ubiquitin-protein ligase</fullName>
    </submittedName>
</protein>
<dbReference type="AlphaFoldDB" id="A0ABD1WX50"/>
<dbReference type="GO" id="GO:0008270">
    <property type="term" value="F:zinc ion binding"/>
    <property type="evidence" value="ECO:0007669"/>
    <property type="project" value="UniProtKB-KW"/>
</dbReference>
<comment type="caution">
    <text evidence="4">The sequence shown here is derived from an EMBL/GenBank/DDBJ whole genome shotgun (WGS) entry which is preliminary data.</text>
</comment>
<dbReference type="PANTHER" id="PTHR42647:SF55">
    <property type="entry name" value="BOI-RELATED E3 UBIQUITIN-PROTEIN LIGASE 1"/>
    <property type="match status" value="1"/>
</dbReference>
<sequence>MENQLWRNLAQTNEATANSLRSNLEQVLAHVTDECLSGGATVVGGGGDEEDVESCCGSSDCRDVEGEDGRRTVVEWSSMKCRGCGERESRVLLLPCRHLCLCNMTVRCLG</sequence>
<name>A0ABD1WX50_9LAMI</name>
<keyword evidence="5" id="KW-1185">Reference proteome</keyword>